<organism evidence="2 3">
    <name type="scientific">Nonomuraea maheshkhaliensis</name>
    <dbReference type="NCBI Taxonomy" id="419590"/>
    <lineage>
        <taxon>Bacteria</taxon>
        <taxon>Bacillati</taxon>
        <taxon>Actinomycetota</taxon>
        <taxon>Actinomycetes</taxon>
        <taxon>Streptosporangiales</taxon>
        <taxon>Streptosporangiaceae</taxon>
        <taxon>Nonomuraea</taxon>
    </lineage>
</organism>
<sequence>MNTPPPHAGRAFAPADGTPDAGSPYARPVFAHAGSSLTDAGPPHTCPSSTHAQEEV</sequence>
<name>A0ABN2ELV7_9ACTN</name>
<reference evidence="2 3" key="1">
    <citation type="journal article" date="2019" name="Int. J. Syst. Evol. Microbiol.">
        <title>The Global Catalogue of Microorganisms (GCM) 10K type strain sequencing project: providing services to taxonomists for standard genome sequencing and annotation.</title>
        <authorList>
            <consortium name="The Broad Institute Genomics Platform"/>
            <consortium name="The Broad Institute Genome Sequencing Center for Infectious Disease"/>
            <person name="Wu L."/>
            <person name="Ma J."/>
        </authorList>
    </citation>
    <scope>NUCLEOTIDE SEQUENCE [LARGE SCALE GENOMIC DNA]</scope>
    <source>
        <strain evidence="2 3">JCM 13929</strain>
    </source>
</reference>
<keyword evidence="3" id="KW-1185">Reference proteome</keyword>
<feature type="region of interest" description="Disordered" evidence="1">
    <location>
        <begin position="1"/>
        <end position="56"/>
    </location>
</feature>
<protein>
    <submittedName>
        <fullName evidence="2">Uncharacterized protein</fullName>
    </submittedName>
</protein>
<feature type="compositionally biased region" description="Polar residues" evidence="1">
    <location>
        <begin position="46"/>
        <end position="56"/>
    </location>
</feature>
<gene>
    <name evidence="2" type="ORF">GCM10009733_004040</name>
</gene>
<proteinExistence type="predicted"/>
<comment type="caution">
    <text evidence="2">The sequence shown here is derived from an EMBL/GenBank/DDBJ whole genome shotgun (WGS) entry which is preliminary data.</text>
</comment>
<accession>A0ABN2ELV7</accession>
<evidence type="ECO:0000313" key="3">
    <source>
        <dbReference type="Proteomes" id="UP001500064"/>
    </source>
</evidence>
<evidence type="ECO:0000313" key="2">
    <source>
        <dbReference type="EMBL" id="GAA1611176.1"/>
    </source>
</evidence>
<evidence type="ECO:0000256" key="1">
    <source>
        <dbReference type="SAM" id="MobiDB-lite"/>
    </source>
</evidence>
<dbReference type="EMBL" id="BAAAMU010000002">
    <property type="protein sequence ID" value="GAA1611176.1"/>
    <property type="molecule type" value="Genomic_DNA"/>
</dbReference>
<dbReference type="RefSeq" id="WP_346101116.1">
    <property type="nucleotide sequence ID" value="NZ_BAAAMU010000002.1"/>
</dbReference>
<dbReference type="Proteomes" id="UP001500064">
    <property type="component" value="Unassembled WGS sequence"/>
</dbReference>